<sequence length="88" mass="10300">MFDVQNLAVSSSVERELLMANFPTPNLENKFFADFHKNNQRLLDIDQKLVVNFCKLIRNVCDWQILIFLNLPFLPAELETVSMNRSKI</sequence>
<organism evidence="1 2">
    <name type="scientific">Trichinella spiralis</name>
    <name type="common">Trichina worm</name>
    <dbReference type="NCBI Taxonomy" id="6334"/>
    <lineage>
        <taxon>Eukaryota</taxon>
        <taxon>Metazoa</taxon>
        <taxon>Ecdysozoa</taxon>
        <taxon>Nematoda</taxon>
        <taxon>Enoplea</taxon>
        <taxon>Dorylaimia</taxon>
        <taxon>Trichinellida</taxon>
        <taxon>Trichinellidae</taxon>
        <taxon>Trichinella</taxon>
    </lineage>
</organism>
<evidence type="ECO:0000313" key="2">
    <source>
        <dbReference type="Proteomes" id="UP000054776"/>
    </source>
</evidence>
<dbReference type="AlphaFoldDB" id="A0A0V1AXG4"/>
<name>A0A0V1AXG4_TRISP</name>
<dbReference type="EMBL" id="JYDH01000170">
    <property type="protein sequence ID" value="KRY29451.1"/>
    <property type="molecule type" value="Genomic_DNA"/>
</dbReference>
<comment type="caution">
    <text evidence="1">The sequence shown here is derived from an EMBL/GenBank/DDBJ whole genome shotgun (WGS) entry which is preliminary data.</text>
</comment>
<accession>A0A0V1AXG4</accession>
<keyword evidence="2" id="KW-1185">Reference proteome</keyword>
<dbReference type="Proteomes" id="UP000054776">
    <property type="component" value="Unassembled WGS sequence"/>
</dbReference>
<proteinExistence type="predicted"/>
<protein>
    <submittedName>
        <fullName evidence="1">Uncharacterized protein</fullName>
    </submittedName>
</protein>
<dbReference type="InParanoid" id="A0A0V1AXG4"/>
<evidence type="ECO:0000313" key="1">
    <source>
        <dbReference type="EMBL" id="KRY29451.1"/>
    </source>
</evidence>
<gene>
    <name evidence="1" type="ORF">T01_14744</name>
</gene>
<reference evidence="1 2" key="1">
    <citation type="submission" date="2015-01" db="EMBL/GenBank/DDBJ databases">
        <title>Evolution of Trichinella species and genotypes.</title>
        <authorList>
            <person name="Korhonen P.K."/>
            <person name="Edoardo P."/>
            <person name="Giuseppe L.R."/>
            <person name="Gasser R.B."/>
        </authorList>
    </citation>
    <scope>NUCLEOTIDE SEQUENCE [LARGE SCALE GENOMIC DNA]</scope>
    <source>
        <strain evidence="1">ISS3</strain>
    </source>
</reference>